<evidence type="ECO:0000256" key="3">
    <source>
        <dbReference type="ARBA" id="ARBA00023315"/>
    </source>
</evidence>
<keyword evidence="6" id="KW-1185">Reference proteome</keyword>
<dbReference type="PANTHER" id="PTHR10434">
    <property type="entry name" value="1-ACYL-SN-GLYCEROL-3-PHOSPHATE ACYLTRANSFERASE"/>
    <property type="match status" value="1"/>
</dbReference>
<dbReference type="SMART" id="SM00563">
    <property type="entry name" value="PlsC"/>
    <property type="match status" value="1"/>
</dbReference>
<dbReference type="EMBL" id="BMDI01000002">
    <property type="protein sequence ID" value="GGI20006.1"/>
    <property type="molecule type" value="Genomic_DNA"/>
</dbReference>
<evidence type="ECO:0000313" key="6">
    <source>
        <dbReference type="Proteomes" id="UP000642180"/>
    </source>
</evidence>
<dbReference type="CDD" id="cd07989">
    <property type="entry name" value="LPLAT_AGPAT-like"/>
    <property type="match status" value="1"/>
</dbReference>
<sequence length="289" mass="32382">MMHLINRFKHVRNVLILFFSLLLLAIFMIVGSIGLAIQSAFLASGKRRENARRVITATFRLYFRILDDLHILRLDLSDIDRLQDERGLILTSNHPSLLDALLITSRLPNVVCIMKAQVLRNVLFGHGAKMAGYIPNDSIRTIVSDASRELTEVGSQLLLFPEGTRSRNGKINPFQGTVGVIARRTNADVQTIVIESESGFLGKGWPVWRAPAFPVQIRVYAGKRFSVKEEGKLFVEQLQRYYEQELQDAGPTETEAASVTLLPASQAVIEETCDELVSEELISNGRSFK</sequence>
<gene>
    <name evidence="5" type="ORF">GCM10008066_21870</name>
</gene>
<dbReference type="GO" id="GO:0006654">
    <property type="term" value="P:phosphatidic acid biosynthetic process"/>
    <property type="evidence" value="ECO:0007669"/>
    <property type="project" value="TreeGrafter"/>
</dbReference>
<dbReference type="SUPFAM" id="SSF69593">
    <property type="entry name" value="Glycerol-3-phosphate (1)-acyltransferase"/>
    <property type="match status" value="1"/>
</dbReference>
<comment type="pathway">
    <text evidence="1">Lipid metabolism.</text>
</comment>
<dbReference type="Pfam" id="PF01553">
    <property type="entry name" value="Acyltransferase"/>
    <property type="match status" value="1"/>
</dbReference>
<dbReference type="GO" id="GO:0003841">
    <property type="term" value="F:1-acylglycerol-3-phosphate O-acyltransferase activity"/>
    <property type="evidence" value="ECO:0007669"/>
    <property type="project" value="TreeGrafter"/>
</dbReference>
<organism evidence="5 6">
    <name type="scientific">Oxalicibacterium faecigallinarum</name>
    <dbReference type="NCBI Taxonomy" id="573741"/>
    <lineage>
        <taxon>Bacteria</taxon>
        <taxon>Pseudomonadati</taxon>
        <taxon>Pseudomonadota</taxon>
        <taxon>Betaproteobacteria</taxon>
        <taxon>Burkholderiales</taxon>
        <taxon>Oxalobacteraceae</taxon>
        <taxon>Oxalicibacterium</taxon>
    </lineage>
</organism>
<reference evidence="6" key="1">
    <citation type="journal article" date="2019" name="Int. J. Syst. Evol. Microbiol.">
        <title>The Global Catalogue of Microorganisms (GCM) 10K type strain sequencing project: providing services to taxonomists for standard genome sequencing and annotation.</title>
        <authorList>
            <consortium name="The Broad Institute Genomics Platform"/>
            <consortium name="The Broad Institute Genome Sequencing Center for Infectious Disease"/>
            <person name="Wu L."/>
            <person name="Ma J."/>
        </authorList>
    </citation>
    <scope>NUCLEOTIDE SEQUENCE [LARGE SCALE GENOMIC DNA]</scope>
    <source>
        <strain evidence="6">CCM 2767</strain>
    </source>
</reference>
<keyword evidence="2" id="KW-0808">Transferase</keyword>
<evidence type="ECO:0000256" key="1">
    <source>
        <dbReference type="ARBA" id="ARBA00005189"/>
    </source>
</evidence>
<dbReference type="PANTHER" id="PTHR10434:SF66">
    <property type="entry name" value="PHOSPHOLIPID_GLYCEROL ACYLTRANSFERASE DOMAIN-CONTAINING PROTEIN"/>
    <property type="match status" value="1"/>
</dbReference>
<proteinExistence type="predicted"/>
<dbReference type="RefSeq" id="WP_188381391.1">
    <property type="nucleotide sequence ID" value="NZ_BMDI01000002.1"/>
</dbReference>
<name>A0A8J3AQS8_9BURK</name>
<comment type="caution">
    <text evidence="5">The sequence shown here is derived from an EMBL/GenBank/DDBJ whole genome shotgun (WGS) entry which is preliminary data.</text>
</comment>
<dbReference type="InterPro" id="IPR002123">
    <property type="entry name" value="Plipid/glycerol_acylTrfase"/>
</dbReference>
<evidence type="ECO:0000256" key="2">
    <source>
        <dbReference type="ARBA" id="ARBA00022679"/>
    </source>
</evidence>
<keyword evidence="3" id="KW-0012">Acyltransferase</keyword>
<evidence type="ECO:0000313" key="5">
    <source>
        <dbReference type="EMBL" id="GGI20006.1"/>
    </source>
</evidence>
<feature type="domain" description="Phospholipid/glycerol acyltransferase" evidence="4">
    <location>
        <begin position="88"/>
        <end position="197"/>
    </location>
</feature>
<dbReference type="Proteomes" id="UP000642180">
    <property type="component" value="Unassembled WGS sequence"/>
</dbReference>
<protein>
    <recommendedName>
        <fullName evidence="4">Phospholipid/glycerol acyltransferase domain-containing protein</fullName>
    </recommendedName>
</protein>
<evidence type="ECO:0000259" key="4">
    <source>
        <dbReference type="SMART" id="SM00563"/>
    </source>
</evidence>
<accession>A0A8J3AQS8</accession>
<dbReference type="AlphaFoldDB" id="A0A8J3AQS8"/>